<evidence type="ECO:0000259" key="2">
    <source>
        <dbReference type="Pfam" id="PF04984"/>
    </source>
</evidence>
<dbReference type="Pfam" id="PF04984">
    <property type="entry name" value="Phage_sheath_1"/>
    <property type="match status" value="1"/>
</dbReference>
<organism evidence="5 6">
    <name type="scientific">Cupriavidus basilensis</name>
    <dbReference type="NCBI Taxonomy" id="68895"/>
    <lineage>
        <taxon>Bacteria</taxon>
        <taxon>Pseudomonadati</taxon>
        <taxon>Pseudomonadota</taxon>
        <taxon>Betaproteobacteria</taxon>
        <taxon>Burkholderiales</taxon>
        <taxon>Burkholderiaceae</taxon>
        <taxon>Cupriavidus</taxon>
    </lineage>
</organism>
<comment type="similarity">
    <text evidence="1">Belongs to the myoviridae tail sheath protein family.</text>
</comment>
<dbReference type="Proteomes" id="UP000031843">
    <property type="component" value="Chromosome main"/>
</dbReference>
<dbReference type="PANTHER" id="PTHR35861">
    <property type="match status" value="1"/>
</dbReference>
<reference evidence="5 6" key="1">
    <citation type="journal article" date="2015" name="Genome Announc.">
        <title>Complete Genome Sequence of Cupriavidus basilensis 4G11, Isolated from the Oak Ridge Field Research Center Site.</title>
        <authorList>
            <person name="Ray J."/>
            <person name="Waters R.J."/>
            <person name="Skerker J.M."/>
            <person name="Kuehl J.V."/>
            <person name="Price M.N."/>
            <person name="Huang J."/>
            <person name="Chakraborty R."/>
            <person name="Arkin A.P."/>
            <person name="Deutschbauer A."/>
        </authorList>
    </citation>
    <scope>NUCLEOTIDE SEQUENCE [LARGE SCALE GENOMIC DNA]</scope>
    <source>
        <strain evidence="5">4G11</strain>
    </source>
</reference>
<feature type="domain" description="Tail sheath protein subtilisin-like" evidence="2">
    <location>
        <begin position="109"/>
        <end position="274"/>
    </location>
</feature>
<name>A0A0C4YEA3_9BURK</name>
<evidence type="ECO:0000256" key="1">
    <source>
        <dbReference type="ARBA" id="ARBA00008005"/>
    </source>
</evidence>
<dbReference type="STRING" id="68895.RR42_m1719"/>
<evidence type="ECO:0000313" key="5">
    <source>
        <dbReference type="EMBL" id="AJG19116.1"/>
    </source>
</evidence>
<dbReference type="InterPro" id="IPR035089">
    <property type="entry name" value="Phage_sheath_subtilisin"/>
</dbReference>
<dbReference type="Pfam" id="PF22671">
    <property type="entry name" value="Gp18_domIII_N"/>
    <property type="match status" value="1"/>
</dbReference>
<proteinExistence type="inferred from homology"/>
<evidence type="ECO:0000259" key="3">
    <source>
        <dbReference type="Pfam" id="PF17482"/>
    </source>
</evidence>
<dbReference type="PANTHER" id="PTHR35861:SF1">
    <property type="entry name" value="PHAGE TAIL SHEATH PROTEIN"/>
    <property type="match status" value="1"/>
</dbReference>
<dbReference type="KEGG" id="cbw:RR42_m1719"/>
<feature type="domain" description="Tail sheath protein C-terminal" evidence="3">
    <location>
        <begin position="276"/>
        <end position="377"/>
    </location>
</feature>
<dbReference type="RefSeq" id="WP_043345733.1">
    <property type="nucleotide sequence ID" value="NZ_CP010536.1"/>
</dbReference>
<dbReference type="Pfam" id="PF17482">
    <property type="entry name" value="Phage_sheath_1C"/>
    <property type="match status" value="1"/>
</dbReference>
<evidence type="ECO:0000259" key="4">
    <source>
        <dbReference type="Pfam" id="PF22671"/>
    </source>
</evidence>
<evidence type="ECO:0000313" key="6">
    <source>
        <dbReference type="Proteomes" id="UP000031843"/>
    </source>
</evidence>
<keyword evidence="6" id="KW-1185">Reference proteome</keyword>
<dbReference type="OrthoDB" id="9767864at2"/>
<protein>
    <submittedName>
        <fullName evidence="5">Phage tail sheath monomer</fullName>
    </submittedName>
</protein>
<gene>
    <name evidence="5" type="ORF">RR42_m1719</name>
</gene>
<feature type="domain" description="Tail sheath protein Gp18-like" evidence="4">
    <location>
        <begin position="27"/>
        <end position="87"/>
    </location>
</feature>
<accession>A0A0C4YEA3</accession>
<dbReference type="EMBL" id="CP010536">
    <property type="protein sequence ID" value="AJG19116.1"/>
    <property type="molecule type" value="Genomic_DNA"/>
</dbReference>
<dbReference type="InterPro" id="IPR020287">
    <property type="entry name" value="Tail_sheath_C"/>
</dbReference>
<dbReference type="AlphaFoldDB" id="A0A0C4YEA3"/>
<dbReference type="InterPro" id="IPR054564">
    <property type="entry name" value="Gp18_domIII_N"/>
</dbReference>
<dbReference type="InterPro" id="IPR052042">
    <property type="entry name" value="Tail_sheath_structural"/>
</dbReference>
<sequence>MATDYHHGVRVIELNEGTRAIRTISTAVIGMVCIADDADPKVFPLDTPVLLANPQASIGKAGDKGTLAPSLQGICDQANPLTVVTRVASGKNENEMHANVAGSVNKDGRYTGMKSFLTAKARLGVAPRILVAPGLETMGIGLELAALCQKLRGFTYIAASDRKTKEDATAFRQMFGQREAMVLWPDFIGRHPKSGTNGIVPTAAQAAGLRAKLDETIGWHKTLSNVPVNGVSGISKDVYWDLQDPATDAGYLNSNEVTTLVNFQGFRFWGSRTCSADPLFAFENYTRTAQVLADTMAEAHAWAMDLPMTPSLVRDLLEGINAKMRSLIRQGYLLGGAAWFDPEVNAKETLKDGGLMLDYDYTPVPPLENLTLRQRITDRYLMQFAEAVQA</sequence>